<proteinExistence type="predicted"/>
<organism evidence="2 3">
    <name type="scientific">Dialister invisus</name>
    <dbReference type="NCBI Taxonomy" id="218538"/>
    <lineage>
        <taxon>Bacteria</taxon>
        <taxon>Bacillati</taxon>
        <taxon>Bacillota</taxon>
        <taxon>Negativicutes</taxon>
        <taxon>Veillonellales</taxon>
        <taxon>Veillonellaceae</taxon>
        <taxon>Dialister</taxon>
    </lineage>
</organism>
<name>A0A930FQU9_9FIRM</name>
<keyword evidence="1" id="KW-0812">Transmembrane</keyword>
<comment type="caution">
    <text evidence="2">The sequence shown here is derived from an EMBL/GenBank/DDBJ whole genome shotgun (WGS) entry which is preliminary data.</text>
</comment>
<sequence length="60" mass="6468">MFQFEKIDIENILVIIALSVSLIMAIFYGLDNLAMSIVTGLLGYIGGTIKSNTTKGGETK</sequence>
<keyword evidence="1" id="KW-1133">Transmembrane helix</keyword>
<feature type="transmembrane region" description="Helical" evidence="1">
    <location>
        <begin position="12"/>
        <end position="30"/>
    </location>
</feature>
<evidence type="ECO:0000313" key="3">
    <source>
        <dbReference type="Proteomes" id="UP000757890"/>
    </source>
</evidence>
<dbReference type="Proteomes" id="UP000757890">
    <property type="component" value="Unassembled WGS sequence"/>
</dbReference>
<gene>
    <name evidence="2" type="ORF">HXL70_03490</name>
</gene>
<accession>A0A930FQU9</accession>
<keyword evidence="1" id="KW-0472">Membrane</keyword>
<dbReference type="AlphaFoldDB" id="A0A930FQU9"/>
<protein>
    <submittedName>
        <fullName evidence="2">Uncharacterized protein</fullName>
    </submittedName>
</protein>
<dbReference type="EMBL" id="JABZMK010000010">
    <property type="protein sequence ID" value="MBF1129092.1"/>
    <property type="molecule type" value="Genomic_DNA"/>
</dbReference>
<evidence type="ECO:0000256" key="1">
    <source>
        <dbReference type="SAM" id="Phobius"/>
    </source>
</evidence>
<reference evidence="2" key="1">
    <citation type="submission" date="2020-04" db="EMBL/GenBank/DDBJ databases">
        <title>Deep metagenomics examines the oral microbiome during advanced dental caries in children, revealing novel taxa and co-occurrences with host molecules.</title>
        <authorList>
            <person name="Baker J.L."/>
            <person name="Morton J.T."/>
            <person name="Dinis M."/>
            <person name="Alvarez R."/>
            <person name="Tran N.C."/>
            <person name="Knight R."/>
            <person name="Edlund A."/>
        </authorList>
    </citation>
    <scope>NUCLEOTIDE SEQUENCE</scope>
    <source>
        <strain evidence="2">JCVI_32_bin.14</strain>
    </source>
</reference>
<evidence type="ECO:0000313" key="2">
    <source>
        <dbReference type="EMBL" id="MBF1129092.1"/>
    </source>
</evidence>